<dbReference type="Proteomes" id="UP000292580">
    <property type="component" value="Unassembled WGS sequence"/>
</dbReference>
<comment type="function">
    <text evidence="9">CRISPR (clustered regularly interspaced short palindromic repeat), is an adaptive immune system that provides protection against mobile genetic elements (viruses, transposable elements and conjugative plasmids). CRISPR clusters contain spacers, sequences complementary to antecedent mobile elements, and target invading nucleic acids. CRISPR clusters are transcribed and processed into CRISPR RNA (crRNA). Acts as a dsDNA endonuclease. Involved in the integration of spacer DNA into the CRISPR cassette.</text>
</comment>
<feature type="binding site" evidence="9">
    <location>
        <position position="237"/>
    </location>
    <ligand>
        <name>Mn(2+)</name>
        <dbReference type="ChEBI" id="CHEBI:29035"/>
    </ligand>
</feature>
<dbReference type="PANTHER" id="PTHR34353:SF2">
    <property type="entry name" value="CRISPR-ASSOCIATED ENDONUCLEASE CAS1 1"/>
    <property type="match status" value="1"/>
</dbReference>
<comment type="similarity">
    <text evidence="9">Belongs to the CRISPR-associated endonuclease Cas1 family.</text>
</comment>
<dbReference type="Gene3D" id="1.20.120.920">
    <property type="entry name" value="CRISPR-associated endonuclease Cas1, C-terminal domain"/>
    <property type="match status" value="1"/>
</dbReference>
<dbReference type="InterPro" id="IPR002729">
    <property type="entry name" value="CRISPR-assoc_Cas1"/>
</dbReference>
<dbReference type="EMBL" id="PGCL01000003">
    <property type="protein sequence ID" value="TAJ44177.1"/>
    <property type="molecule type" value="Genomic_DNA"/>
</dbReference>
<evidence type="ECO:0000256" key="7">
    <source>
        <dbReference type="ARBA" id="ARBA00023125"/>
    </source>
</evidence>
<keyword evidence="4 9" id="KW-0378">Hydrolase</keyword>
<reference evidence="11 12" key="1">
    <citation type="submission" date="2017-11" db="EMBL/GenBank/DDBJ databases">
        <title>Isolation and Characterization of Methanofollis Species from Methane Seep Offshore SW Taiwan.</title>
        <authorList>
            <person name="Teng N.-H."/>
            <person name="Lai M.-C."/>
            <person name="Chen S.-C."/>
        </authorList>
    </citation>
    <scope>NUCLEOTIDE SEQUENCE [LARGE SCALE GENOMIC DNA]</scope>
    <source>
        <strain evidence="11 12">FWC-SCC2</strain>
    </source>
</reference>
<evidence type="ECO:0000256" key="5">
    <source>
        <dbReference type="ARBA" id="ARBA00022842"/>
    </source>
</evidence>
<evidence type="ECO:0000256" key="8">
    <source>
        <dbReference type="ARBA" id="ARBA00023211"/>
    </source>
</evidence>
<dbReference type="OrthoDB" id="2216at2157"/>
<evidence type="ECO:0000256" key="4">
    <source>
        <dbReference type="ARBA" id="ARBA00022801"/>
    </source>
</evidence>
<keyword evidence="10" id="KW-0472">Membrane</keyword>
<sequence>MATDKGGAWFTVAGHGAHIRATRDYLTIRRGGREEQIRVNTLDHLIVIGGHTLHTSAVISLSRAGIPISFFDADGKAAGRIALRGDCYQERLREAQRRASKHNYALVFAKAGVDSRILAIERYGHSHGWSLLYEGELDLLQSSREEIQYLVRMEEIRRLHKYLRDMYYEIMARTLPPELGFRRRTERPHRDPVNAMLSFGYAVLFGVAGTMVAAAGLDPCAGVLHDGDDGLIRDIIDGFQPVMVDETVFSMAREGIAETAYEIGERRCYLSDDLIGELLPRLHRSIREEAVAAVVRDYCDALLKGNVFSPVY</sequence>
<dbReference type="AlphaFoldDB" id="A0A483CMR5"/>
<dbReference type="GO" id="GO:0003677">
    <property type="term" value="F:DNA binding"/>
    <property type="evidence" value="ECO:0007669"/>
    <property type="project" value="UniProtKB-KW"/>
</dbReference>
<accession>A0A483CMR5</accession>
<feature type="binding site" evidence="9">
    <location>
        <position position="225"/>
    </location>
    <ligand>
        <name>Mn(2+)</name>
        <dbReference type="ChEBI" id="CHEBI:29035"/>
    </ligand>
</feature>
<dbReference type="GO" id="GO:0004519">
    <property type="term" value="F:endonuclease activity"/>
    <property type="evidence" value="ECO:0007669"/>
    <property type="project" value="UniProtKB-UniRule"/>
</dbReference>
<evidence type="ECO:0000256" key="3">
    <source>
        <dbReference type="ARBA" id="ARBA00022759"/>
    </source>
</evidence>
<comment type="subunit">
    <text evidence="9">Homodimer, forms a heterotetramer with a Cas2 homodimer.</text>
</comment>
<organism evidence="11 12">
    <name type="scientific">Methanofollis fontis</name>
    <dbReference type="NCBI Taxonomy" id="2052832"/>
    <lineage>
        <taxon>Archaea</taxon>
        <taxon>Methanobacteriati</taxon>
        <taxon>Methanobacteriota</taxon>
        <taxon>Stenosarchaea group</taxon>
        <taxon>Methanomicrobia</taxon>
        <taxon>Methanomicrobiales</taxon>
        <taxon>Methanomicrobiaceae</taxon>
        <taxon>Methanofollis</taxon>
    </lineage>
</organism>
<evidence type="ECO:0000256" key="2">
    <source>
        <dbReference type="ARBA" id="ARBA00022723"/>
    </source>
</evidence>
<dbReference type="GO" id="GO:0046872">
    <property type="term" value="F:metal ion binding"/>
    <property type="evidence" value="ECO:0007669"/>
    <property type="project" value="UniProtKB-UniRule"/>
</dbReference>
<gene>
    <name evidence="9 11" type="primary">cas1</name>
    <name evidence="11" type="ORF">CUJ86_09125</name>
</gene>
<comment type="cofactor">
    <cofactor evidence="9">
        <name>Mg(2+)</name>
        <dbReference type="ChEBI" id="CHEBI:18420"/>
    </cofactor>
    <cofactor evidence="9">
        <name>Mn(2+)</name>
        <dbReference type="ChEBI" id="CHEBI:29035"/>
    </cofactor>
</comment>
<proteinExistence type="inferred from homology"/>
<dbReference type="CDD" id="cd09634">
    <property type="entry name" value="Cas1_I-II-III"/>
    <property type="match status" value="1"/>
</dbReference>
<keyword evidence="6 9" id="KW-0051">Antiviral defense</keyword>
<keyword evidence="10" id="KW-1133">Transmembrane helix</keyword>
<name>A0A483CMR5_9EURY</name>
<keyword evidence="3 9" id="KW-0255">Endonuclease</keyword>
<dbReference type="GO" id="GO:0051607">
    <property type="term" value="P:defense response to virus"/>
    <property type="evidence" value="ECO:0007669"/>
    <property type="project" value="UniProtKB-UniRule"/>
</dbReference>
<protein>
    <recommendedName>
        <fullName evidence="9">CRISPR-associated endonuclease Cas1</fullName>
        <ecNumber evidence="9">3.1.-.-</ecNumber>
    </recommendedName>
</protein>
<dbReference type="RefSeq" id="WP_130647247.1">
    <property type="nucleotide sequence ID" value="NZ_PGCL01000003.1"/>
</dbReference>
<keyword evidence="5 9" id="KW-0460">Magnesium</keyword>
<dbReference type="Gene3D" id="3.100.10.20">
    <property type="entry name" value="CRISPR-associated endonuclease Cas1, N-terminal domain"/>
    <property type="match status" value="1"/>
</dbReference>
<dbReference type="GO" id="GO:0043571">
    <property type="term" value="P:maintenance of CRISPR repeat elements"/>
    <property type="evidence" value="ECO:0007669"/>
    <property type="project" value="UniProtKB-UniRule"/>
</dbReference>
<evidence type="ECO:0000256" key="9">
    <source>
        <dbReference type="HAMAP-Rule" id="MF_01470"/>
    </source>
</evidence>
<dbReference type="Pfam" id="PF01867">
    <property type="entry name" value="Cas_Cas1"/>
    <property type="match status" value="1"/>
</dbReference>
<dbReference type="InterPro" id="IPR050646">
    <property type="entry name" value="Cas1"/>
</dbReference>
<keyword evidence="12" id="KW-1185">Reference proteome</keyword>
<comment type="caution">
    <text evidence="9">Lacks conserved residue(s) required for the propagation of feature annotation.</text>
</comment>
<evidence type="ECO:0000313" key="12">
    <source>
        <dbReference type="Proteomes" id="UP000292580"/>
    </source>
</evidence>
<keyword evidence="2 9" id="KW-0479">Metal-binding</keyword>
<dbReference type="EC" id="3.1.-.-" evidence="9"/>
<comment type="caution">
    <text evidence="11">The sequence shown here is derived from an EMBL/GenBank/DDBJ whole genome shotgun (WGS) entry which is preliminary data.</text>
</comment>
<feature type="transmembrane region" description="Helical" evidence="10">
    <location>
        <begin position="193"/>
        <end position="217"/>
    </location>
</feature>
<dbReference type="InterPro" id="IPR042206">
    <property type="entry name" value="CRISPR-assoc_Cas1_C"/>
</dbReference>
<keyword evidence="8 9" id="KW-0464">Manganese</keyword>
<evidence type="ECO:0000256" key="6">
    <source>
        <dbReference type="ARBA" id="ARBA00023118"/>
    </source>
</evidence>
<dbReference type="NCBIfam" id="TIGR00287">
    <property type="entry name" value="cas1"/>
    <property type="match status" value="1"/>
</dbReference>
<keyword evidence="10" id="KW-0812">Transmembrane</keyword>
<evidence type="ECO:0000313" key="11">
    <source>
        <dbReference type="EMBL" id="TAJ44177.1"/>
    </source>
</evidence>
<dbReference type="HAMAP" id="MF_01470">
    <property type="entry name" value="Cas1"/>
    <property type="match status" value="1"/>
</dbReference>
<keyword evidence="7 9" id="KW-0238">DNA-binding</keyword>
<keyword evidence="1 9" id="KW-0540">Nuclease</keyword>
<evidence type="ECO:0000256" key="10">
    <source>
        <dbReference type="SAM" id="Phobius"/>
    </source>
</evidence>
<dbReference type="GO" id="GO:0016787">
    <property type="term" value="F:hydrolase activity"/>
    <property type="evidence" value="ECO:0007669"/>
    <property type="project" value="UniProtKB-KW"/>
</dbReference>
<evidence type="ECO:0000256" key="1">
    <source>
        <dbReference type="ARBA" id="ARBA00022722"/>
    </source>
</evidence>
<dbReference type="InterPro" id="IPR042211">
    <property type="entry name" value="CRISPR-assoc_Cas1_N"/>
</dbReference>
<dbReference type="PANTHER" id="PTHR34353">
    <property type="entry name" value="CRISPR-ASSOCIATED ENDONUCLEASE CAS1 1"/>
    <property type="match status" value="1"/>
</dbReference>